<evidence type="ECO:0000259" key="1">
    <source>
        <dbReference type="PROSITE" id="PS51352"/>
    </source>
</evidence>
<dbReference type="GO" id="GO:0006457">
    <property type="term" value="P:protein folding"/>
    <property type="evidence" value="ECO:0007669"/>
    <property type="project" value="TreeGrafter"/>
</dbReference>
<accession>A0A8J2HQR5</accession>
<dbReference type="GO" id="GO:0005793">
    <property type="term" value="C:endoplasmic reticulum-Golgi intermediate compartment"/>
    <property type="evidence" value="ECO:0007669"/>
    <property type="project" value="TreeGrafter"/>
</dbReference>
<dbReference type="InterPro" id="IPR036249">
    <property type="entry name" value="Thioredoxin-like_sf"/>
</dbReference>
<protein>
    <submittedName>
        <fullName evidence="2">Similar to ERP44: Endoplasmic reticulum resident protein 44 (Bos taurus)</fullName>
    </submittedName>
</protein>
<evidence type="ECO:0000313" key="2">
    <source>
        <dbReference type="EMBL" id="CAG5108835.1"/>
    </source>
</evidence>
<reference evidence="2" key="1">
    <citation type="submission" date="2021-04" db="EMBL/GenBank/DDBJ databases">
        <authorList>
            <person name="Chebbi M.A.C M."/>
        </authorList>
    </citation>
    <scope>NUCLEOTIDE SEQUENCE</scope>
</reference>
<dbReference type="SUPFAM" id="SSF52833">
    <property type="entry name" value="Thioredoxin-like"/>
    <property type="match status" value="1"/>
</dbReference>
<dbReference type="EMBL" id="CAJNRD030001124">
    <property type="protein sequence ID" value="CAG5108835.1"/>
    <property type="molecule type" value="Genomic_DNA"/>
</dbReference>
<keyword evidence="3" id="KW-1185">Reference proteome</keyword>
<dbReference type="InterPro" id="IPR052643">
    <property type="entry name" value="ERP44"/>
</dbReference>
<evidence type="ECO:0000313" key="3">
    <source>
        <dbReference type="Proteomes" id="UP000786811"/>
    </source>
</evidence>
<feature type="domain" description="Thioredoxin" evidence="1">
    <location>
        <begin position="1"/>
        <end position="120"/>
    </location>
</feature>
<organism evidence="2 3">
    <name type="scientific">Cotesia congregata</name>
    <name type="common">Parasitoid wasp</name>
    <name type="synonym">Apanteles congregatus</name>
    <dbReference type="NCBI Taxonomy" id="51543"/>
    <lineage>
        <taxon>Eukaryota</taxon>
        <taxon>Metazoa</taxon>
        <taxon>Ecdysozoa</taxon>
        <taxon>Arthropoda</taxon>
        <taxon>Hexapoda</taxon>
        <taxon>Insecta</taxon>
        <taxon>Pterygota</taxon>
        <taxon>Neoptera</taxon>
        <taxon>Endopterygota</taxon>
        <taxon>Hymenoptera</taxon>
        <taxon>Apocrita</taxon>
        <taxon>Ichneumonoidea</taxon>
        <taxon>Braconidae</taxon>
        <taxon>Microgastrinae</taxon>
        <taxon>Cotesia</taxon>
    </lineage>
</organism>
<dbReference type="Pfam" id="PF00085">
    <property type="entry name" value="Thioredoxin"/>
    <property type="match status" value="1"/>
</dbReference>
<dbReference type="PANTHER" id="PTHR46295:SF1">
    <property type="entry name" value="ENDOPLASMIC RETICULUM RESIDENT PROTEIN 44"/>
    <property type="match status" value="1"/>
</dbReference>
<sequence length="129" mass="15060">MDPNSDKKCVISINEKNIEGIIESNEVVVINFYANWCRFSQQLEPIYEEACKEVRNLHPEPSKVVMGSVDVETERALGQKFNIWVYPTIKFIVNGRTMKRQYPGKRTYTICFEISPRSSDRNYSIRGIY</sequence>
<dbReference type="OrthoDB" id="294696at2759"/>
<name>A0A8J2HQR5_COTCN</name>
<dbReference type="InterPro" id="IPR013766">
    <property type="entry name" value="Thioredoxin_domain"/>
</dbReference>
<dbReference type="Gene3D" id="3.40.30.10">
    <property type="entry name" value="Glutaredoxin"/>
    <property type="match status" value="1"/>
</dbReference>
<dbReference type="PROSITE" id="PS51352">
    <property type="entry name" value="THIOREDOXIN_2"/>
    <property type="match status" value="1"/>
</dbReference>
<dbReference type="GO" id="GO:0005789">
    <property type="term" value="C:endoplasmic reticulum membrane"/>
    <property type="evidence" value="ECO:0007669"/>
    <property type="project" value="TreeGrafter"/>
</dbReference>
<gene>
    <name evidence="2" type="ORF">HICCMSTLAB_LOCUS13471</name>
</gene>
<dbReference type="PANTHER" id="PTHR46295">
    <property type="entry name" value="ENDOPLASMIC RETICULUM RESIDENT PROTEIN 44"/>
    <property type="match status" value="1"/>
</dbReference>
<dbReference type="Proteomes" id="UP000786811">
    <property type="component" value="Unassembled WGS sequence"/>
</dbReference>
<dbReference type="AlphaFoldDB" id="A0A8J2HQR5"/>
<comment type="caution">
    <text evidence="2">The sequence shown here is derived from an EMBL/GenBank/DDBJ whole genome shotgun (WGS) entry which is preliminary data.</text>
</comment>
<proteinExistence type="predicted"/>
<dbReference type="GO" id="GO:0003756">
    <property type="term" value="F:protein disulfide isomerase activity"/>
    <property type="evidence" value="ECO:0007669"/>
    <property type="project" value="TreeGrafter"/>
</dbReference>